<dbReference type="InterPro" id="IPR005802">
    <property type="entry name" value="ADC_synth_comp_1"/>
</dbReference>
<gene>
    <name evidence="5" type="ORF">HH1059_02470</name>
</gene>
<dbReference type="GO" id="GO:0046820">
    <property type="term" value="F:4-amino-4-deoxychorismate synthase activity"/>
    <property type="evidence" value="ECO:0007669"/>
    <property type="project" value="UniProtKB-EC"/>
</dbReference>
<dbReference type="NCBIfam" id="TIGR00553">
    <property type="entry name" value="pabB"/>
    <property type="match status" value="1"/>
</dbReference>
<dbReference type="InterPro" id="IPR019999">
    <property type="entry name" value="Anth_synth_I-like"/>
</dbReference>
<dbReference type="InterPro" id="IPR005801">
    <property type="entry name" value="ADC_synthase"/>
</dbReference>
<dbReference type="Gene3D" id="3.60.120.10">
    <property type="entry name" value="Anthranilate synthase"/>
    <property type="match status" value="1"/>
</dbReference>
<evidence type="ECO:0000313" key="5">
    <source>
        <dbReference type="EMBL" id="BAU56923.2"/>
    </source>
</evidence>
<dbReference type="EC" id="2.6.1.85" evidence="1"/>
<protein>
    <recommendedName>
        <fullName evidence="1">aminodeoxychorismate synthase</fullName>
        <ecNumber evidence="1">2.6.1.85</ecNumber>
    </recommendedName>
</protein>
<organism evidence="5 6">
    <name type="scientific">Halorhodospira halochloris</name>
    <name type="common">Ectothiorhodospira halochloris</name>
    <dbReference type="NCBI Taxonomy" id="1052"/>
    <lineage>
        <taxon>Bacteria</taxon>
        <taxon>Pseudomonadati</taxon>
        <taxon>Pseudomonadota</taxon>
        <taxon>Gammaproteobacteria</taxon>
        <taxon>Chromatiales</taxon>
        <taxon>Ectothiorhodospiraceae</taxon>
        <taxon>Halorhodospira</taxon>
    </lineage>
</organism>
<feature type="domain" description="Chorismate-utilising enzyme C-terminal" evidence="3">
    <location>
        <begin position="190"/>
        <end position="444"/>
    </location>
</feature>
<accession>A0A120MZG8</accession>
<evidence type="ECO:0000313" key="6">
    <source>
        <dbReference type="Proteomes" id="UP000218890"/>
    </source>
</evidence>
<evidence type="ECO:0000259" key="4">
    <source>
        <dbReference type="Pfam" id="PF04715"/>
    </source>
</evidence>
<dbReference type="Pfam" id="PF00425">
    <property type="entry name" value="Chorismate_bind"/>
    <property type="match status" value="1"/>
</dbReference>
<evidence type="ECO:0000256" key="2">
    <source>
        <dbReference type="ARBA" id="ARBA00022679"/>
    </source>
</evidence>
<dbReference type="GO" id="GO:0000162">
    <property type="term" value="P:L-tryptophan biosynthetic process"/>
    <property type="evidence" value="ECO:0007669"/>
    <property type="project" value="TreeGrafter"/>
</dbReference>
<dbReference type="GO" id="GO:0009396">
    <property type="term" value="P:folic acid-containing compound biosynthetic process"/>
    <property type="evidence" value="ECO:0007669"/>
    <property type="project" value="InterPro"/>
</dbReference>
<dbReference type="OrthoDB" id="9803598at2"/>
<dbReference type="PRINTS" id="PR00095">
    <property type="entry name" value="ANTSNTHASEI"/>
</dbReference>
<keyword evidence="6" id="KW-1185">Reference proteome</keyword>
<dbReference type="SUPFAM" id="SSF56322">
    <property type="entry name" value="ADC synthase"/>
    <property type="match status" value="1"/>
</dbReference>
<dbReference type="InterPro" id="IPR015890">
    <property type="entry name" value="Chorismate_C"/>
</dbReference>
<sequence length="462" mass="50558">MPYIAEPGAALHALGGEQWSAWLDSGHPGQGSGRFDILVARPAATLVMSGGVTRLARGSAVRYASGNPLEHLDELLSEFGEVTSDPDLPFVGGALGYFTYDLGRRLLGIGAGQGEQGRPEMAVGIYECAIVTDHLRRYSVAVGRRLDHDWLALVRDRLGEYSSLSSREGTECQGYQPFRLEGEVLVEPTAQAYAEQFRRVQEYLHAGDCYQVNLARRFTAPFSGDPQSAYLALRACSPAPFAAWMRSPRSDLLSFSPERFLSVDAQRRVVTEPIKGTRPRGINREQDQDYISELSCSSKDRAENVMIVDLLRNDLGKGCKFGTVKTTELCQVHSYASVHHLVSRITGQLGAGYTPLALLHDCLPGGSITGAPKRRAMEIIDELEPGPRRVYCGSIGYIGFDGRMDSNIAIRTAICERGQVTYWAGGGVVVDSTLDAELQETVDKAYAFLRLAQSSEDKKRNA</sequence>
<proteinExistence type="predicted"/>
<name>A0A120MZG8_HALHR</name>
<dbReference type="EMBL" id="AP017372">
    <property type="protein sequence ID" value="BAU56923.2"/>
    <property type="molecule type" value="Genomic_DNA"/>
</dbReference>
<dbReference type="PANTHER" id="PTHR11236">
    <property type="entry name" value="AMINOBENZOATE/ANTHRANILATE SYNTHASE"/>
    <property type="match status" value="1"/>
</dbReference>
<feature type="domain" description="Anthranilate synthase component I N-terminal" evidence="4">
    <location>
        <begin position="5"/>
        <end position="137"/>
    </location>
</feature>
<reference evidence="5" key="1">
    <citation type="submission" date="2016-02" db="EMBL/GenBank/DDBJ databases">
        <title>Halorhodospira halochloris DSM-1059 complete genome, version 2.</title>
        <authorList>
            <person name="Tsukatani Y."/>
        </authorList>
    </citation>
    <scope>NUCLEOTIDE SEQUENCE</scope>
    <source>
        <strain evidence="5">DSM 1059</strain>
    </source>
</reference>
<dbReference type="InterPro" id="IPR006805">
    <property type="entry name" value="Anth_synth_I_N"/>
</dbReference>
<dbReference type="AlphaFoldDB" id="A0A120MZG8"/>
<dbReference type="PANTHER" id="PTHR11236:SF50">
    <property type="entry name" value="AMINODEOXYCHORISMATE SYNTHASE COMPONENT 1"/>
    <property type="match status" value="1"/>
</dbReference>
<evidence type="ECO:0000256" key="1">
    <source>
        <dbReference type="ARBA" id="ARBA00013139"/>
    </source>
</evidence>
<evidence type="ECO:0000259" key="3">
    <source>
        <dbReference type="Pfam" id="PF00425"/>
    </source>
</evidence>
<keyword evidence="2" id="KW-0808">Transferase</keyword>
<dbReference type="KEGG" id="hhk:HH1059_02470"/>
<dbReference type="Pfam" id="PF04715">
    <property type="entry name" value="Anth_synt_I_N"/>
    <property type="match status" value="1"/>
</dbReference>
<dbReference type="Proteomes" id="UP000218890">
    <property type="component" value="Chromosome"/>
</dbReference>